<evidence type="ECO:0000256" key="10">
    <source>
        <dbReference type="ARBA" id="ARBA00030775"/>
    </source>
</evidence>
<evidence type="ECO:0000256" key="4">
    <source>
        <dbReference type="ARBA" id="ARBA00022481"/>
    </source>
</evidence>
<dbReference type="InterPro" id="IPR012902">
    <property type="entry name" value="N_methyl_site"/>
</dbReference>
<dbReference type="Pfam" id="PF12019">
    <property type="entry name" value="GspH"/>
    <property type="match status" value="1"/>
</dbReference>
<dbReference type="SUPFAM" id="SSF54523">
    <property type="entry name" value="Pili subunits"/>
    <property type="match status" value="1"/>
</dbReference>
<keyword evidence="5" id="KW-0997">Cell inner membrane</keyword>
<dbReference type="Gene3D" id="3.55.40.10">
    <property type="entry name" value="minor pseudopilin epsh domain"/>
    <property type="match status" value="1"/>
</dbReference>
<dbReference type="InterPro" id="IPR045584">
    <property type="entry name" value="Pilin-like"/>
</dbReference>
<dbReference type="NCBIfam" id="TIGR02532">
    <property type="entry name" value="IV_pilin_GFxxxE"/>
    <property type="match status" value="1"/>
</dbReference>
<evidence type="ECO:0000256" key="5">
    <source>
        <dbReference type="ARBA" id="ARBA00022519"/>
    </source>
</evidence>
<evidence type="ECO:0000256" key="9">
    <source>
        <dbReference type="ARBA" id="ARBA00025772"/>
    </source>
</evidence>
<name>A0A6J4ZUV6_9BURK</name>
<dbReference type="RefSeq" id="WP_175048893.1">
    <property type="nucleotide sequence ID" value="NZ_CADIKC010000001.1"/>
</dbReference>
<dbReference type="EMBL" id="CADIKC010000001">
    <property type="protein sequence ID" value="CAB3643556.1"/>
    <property type="molecule type" value="Genomic_DNA"/>
</dbReference>
<gene>
    <name evidence="13" type="ORF">LMG24238_00504</name>
</gene>
<organism evidence="13 14">
    <name type="scientific">Paraburkholderia sediminicola</name>
    <dbReference type="NCBI Taxonomy" id="458836"/>
    <lineage>
        <taxon>Bacteria</taxon>
        <taxon>Pseudomonadati</taxon>
        <taxon>Pseudomonadota</taxon>
        <taxon>Betaproteobacteria</taxon>
        <taxon>Burkholderiales</taxon>
        <taxon>Burkholderiaceae</taxon>
        <taxon>Paraburkholderia</taxon>
    </lineage>
</organism>
<proteinExistence type="inferred from homology"/>
<evidence type="ECO:0000313" key="13">
    <source>
        <dbReference type="EMBL" id="CAB3643556.1"/>
    </source>
</evidence>
<evidence type="ECO:0000313" key="14">
    <source>
        <dbReference type="Proteomes" id="UP000494255"/>
    </source>
</evidence>
<evidence type="ECO:0000256" key="8">
    <source>
        <dbReference type="ARBA" id="ARBA00023136"/>
    </source>
</evidence>
<evidence type="ECO:0000259" key="12">
    <source>
        <dbReference type="Pfam" id="PF12019"/>
    </source>
</evidence>
<evidence type="ECO:0000256" key="11">
    <source>
        <dbReference type="SAM" id="Phobius"/>
    </source>
</evidence>
<comment type="subcellular location">
    <subcellularLocation>
        <location evidence="1">Cell inner membrane</location>
        <topology evidence="1">Single-pass membrane protein</topology>
    </subcellularLocation>
</comment>
<keyword evidence="8 11" id="KW-0472">Membrane</keyword>
<dbReference type="GeneID" id="97039167"/>
<dbReference type="InterPro" id="IPR022346">
    <property type="entry name" value="T2SS_GspH"/>
</dbReference>
<reference evidence="13 14" key="1">
    <citation type="submission" date="2020-04" db="EMBL/GenBank/DDBJ databases">
        <authorList>
            <person name="De Canck E."/>
        </authorList>
    </citation>
    <scope>NUCLEOTIDE SEQUENCE [LARGE SCALE GENOMIC DNA]</scope>
    <source>
        <strain evidence="13 14">LMG 24238</strain>
    </source>
</reference>
<protein>
    <recommendedName>
        <fullName evidence="2">Type II secretion system protein H</fullName>
    </recommendedName>
    <alternativeName>
        <fullName evidence="10">General secretion pathway protein H</fullName>
    </alternativeName>
</protein>
<feature type="domain" description="General secretion pathway GspH" evidence="12">
    <location>
        <begin position="57"/>
        <end position="158"/>
    </location>
</feature>
<dbReference type="Pfam" id="PF07963">
    <property type="entry name" value="N_methyl"/>
    <property type="match status" value="1"/>
</dbReference>
<dbReference type="GO" id="GO:0005886">
    <property type="term" value="C:plasma membrane"/>
    <property type="evidence" value="ECO:0007669"/>
    <property type="project" value="UniProtKB-SubCell"/>
</dbReference>
<evidence type="ECO:0000256" key="1">
    <source>
        <dbReference type="ARBA" id="ARBA00004377"/>
    </source>
</evidence>
<evidence type="ECO:0000256" key="6">
    <source>
        <dbReference type="ARBA" id="ARBA00022692"/>
    </source>
</evidence>
<keyword evidence="14" id="KW-1185">Reference proteome</keyword>
<dbReference type="AlphaFoldDB" id="A0A6J4ZUV6"/>
<evidence type="ECO:0000256" key="7">
    <source>
        <dbReference type="ARBA" id="ARBA00022989"/>
    </source>
</evidence>
<keyword evidence="3" id="KW-1003">Cell membrane</keyword>
<evidence type="ECO:0000256" key="3">
    <source>
        <dbReference type="ARBA" id="ARBA00022475"/>
    </source>
</evidence>
<evidence type="ECO:0000256" key="2">
    <source>
        <dbReference type="ARBA" id="ARBA00021549"/>
    </source>
</evidence>
<dbReference type="GO" id="GO:0015628">
    <property type="term" value="P:protein secretion by the type II secretion system"/>
    <property type="evidence" value="ECO:0007669"/>
    <property type="project" value="InterPro"/>
</dbReference>
<keyword evidence="4" id="KW-0488">Methylation</keyword>
<dbReference type="PROSITE" id="PS00409">
    <property type="entry name" value="PROKAR_NTER_METHYL"/>
    <property type="match status" value="1"/>
</dbReference>
<dbReference type="GO" id="GO:0015627">
    <property type="term" value="C:type II protein secretion system complex"/>
    <property type="evidence" value="ECO:0007669"/>
    <property type="project" value="InterPro"/>
</dbReference>
<feature type="transmembrane region" description="Helical" evidence="11">
    <location>
        <begin position="25"/>
        <end position="45"/>
    </location>
</feature>
<keyword evidence="7 11" id="KW-1133">Transmembrane helix</keyword>
<comment type="similarity">
    <text evidence="9">Belongs to the GSP H family.</text>
</comment>
<keyword evidence="6 11" id="KW-0812">Transmembrane</keyword>
<sequence>MTRISAPGNEAGVARRGLRQRGFTLLEMLVVLLIAGLLLAVVGLAPTRNRSTDLTEEAQRLAAMFESALDEAQVRSAPIAWQPVGGGYRFLRRATNGTWQPLADSVLGAHRWEADVTGVSIRYADGAAVQRIVFGEESIDAPVTVTLYSGAVHVRVISTGIGSFGVRRP</sequence>
<dbReference type="Proteomes" id="UP000494255">
    <property type="component" value="Unassembled WGS sequence"/>
</dbReference>
<accession>A0A6J4ZUV6</accession>